<feature type="transmembrane region" description="Helical" evidence="1">
    <location>
        <begin position="102"/>
        <end position="121"/>
    </location>
</feature>
<comment type="caution">
    <text evidence="3">The sequence shown here is derived from an EMBL/GenBank/DDBJ whole genome shotgun (WGS) entry which is preliminary data.</text>
</comment>
<feature type="transmembrane region" description="Helical" evidence="1">
    <location>
        <begin position="317"/>
        <end position="335"/>
    </location>
</feature>
<feature type="transmembrane region" description="Helical" evidence="1">
    <location>
        <begin position="184"/>
        <end position="214"/>
    </location>
</feature>
<keyword evidence="1" id="KW-1133">Transmembrane helix</keyword>
<feature type="transmembrane region" description="Helical" evidence="1">
    <location>
        <begin position="287"/>
        <end position="305"/>
    </location>
</feature>
<evidence type="ECO:0000256" key="1">
    <source>
        <dbReference type="SAM" id="Phobius"/>
    </source>
</evidence>
<feature type="domain" description="Membrane protein 6-pyruvoyl-tetrahydropterin synthase-related" evidence="2">
    <location>
        <begin position="80"/>
        <end position="408"/>
    </location>
</feature>
<feature type="transmembrane region" description="Helical" evidence="1">
    <location>
        <begin position="382"/>
        <end position="400"/>
    </location>
</feature>
<gene>
    <name evidence="3" type="ORF">DRH29_01565</name>
</gene>
<feature type="transmembrane region" description="Helical" evidence="1">
    <location>
        <begin position="226"/>
        <end position="246"/>
    </location>
</feature>
<dbReference type="Pfam" id="PF10131">
    <property type="entry name" value="PTPS_related"/>
    <property type="match status" value="1"/>
</dbReference>
<protein>
    <recommendedName>
        <fullName evidence="2">Membrane protein 6-pyruvoyl-tetrahydropterin synthase-related domain-containing protein</fullName>
    </recommendedName>
</protein>
<dbReference type="EMBL" id="QMNG01000003">
    <property type="protein sequence ID" value="RLC37537.1"/>
    <property type="molecule type" value="Genomic_DNA"/>
</dbReference>
<dbReference type="InterPro" id="IPR018776">
    <property type="entry name" value="Membrane_prot_PTPS-rel_domain"/>
</dbReference>
<evidence type="ECO:0000313" key="4">
    <source>
        <dbReference type="Proteomes" id="UP000281261"/>
    </source>
</evidence>
<proteinExistence type="predicted"/>
<sequence>MRKTKTGKQHRQKFGVLALYLMALLALAVSISGLFTNVLPVLHDINVYIWANAIHELTLKGIYFPQWVPQLWYGFGLPVFYFYNPLYYLVVEFFQTLKLGTVASINAVSIVSVVIGGYSMYLWVREVASRSSAIASGALFILAPYFLSMIYTRGALVEIFALCLVPLLMWAITKFWKEPGVKYWSIMIAVLSTIFLTHVLISAVAVFIAVTYVIFLTLQKRGTTGILTHTLYAGLISSAVTAFYWLPAVVNIKLINFPNVLEGRFFYNSNFVHLSEFLNLPLIKEHGWLTLGILPLVVLVLGWIAQGEIMDEIKRKWLLFMLSLASIFVLLTLPISDFLWTMVPGLATFQFPSRFLGPAVLLLAFVAGLLLDQLIHSQQARIIMSAAAIAVACLLAIPFVQTTPYFEFNNLGEQDLNVTNYMKQIYARFAYAPKMGKRFDRGVVSFEYLPRRMSEAEASKLMSNSFERLVDEEGILGDYIRVEMESGDAQITTQIDEPYNSKYLVNANEDSRIRINQFEFPAWQIRLDGKLVETEIIFNEPGQFLDIPAGNHVLEIKLTTLPIVFWSRVFSGIALLLTVMGLIWFKLRKNTARITGYGKANQKKKSR</sequence>
<evidence type="ECO:0000313" key="3">
    <source>
        <dbReference type="EMBL" id="RLC37537.1"/>
    </source>
</evidence>
<reference evidence="3 4" key="1">
    <citation type="submission" date="2018-06" db="EMBL/GenBank/DDBJ databases">
        <title>Extensive metabolic versatility and redundancy in microbially diverse, dynamic hydrothermal sediments.</title>
        <authorList>
            <person name="Dombrowski N."/>
            <person name="Teske A."/>
            <person name="Baker B.J."/>
        </authorList>
    </citation>
    <scope>NUCLEOTIDE SEQUENCE [LARGE SCALE GENOMIC DNA]</scope>
    <source>
        <strain evidence="3">B79_G16</strain>
    </source>
</reference>
<organism evidence="3 4">
    <name type="scientific">candidate division Kazan bacterium</name>
    <dbReference type="NCBI Taxonomy" id="2202143"/>
    <lineage>
        <taxon>Bacteria</taxon>
        <taxon>Bacteria division Kazan-3B-28</taxon>
    </lineage>
</organism>
<feature type="transmembrane region" description="Helical" evidence="1">
    <location>
        <begin position="154"/>
        <end position="172"/>
    </location>
</feature>
<accession>A0A420ZD91</accession>
<dbReference type="AlphaFoldDB" id="A0A420ZD91"/>
<keyword evidence="1" id="KW-0472">Membrane</keyword>
<dbReference type="Proteomes" id="UP000281261">
    <property type="component" value="Unassembled WGS sequence"/>
</dbReference>
<feature type="transmembrane region" description="Helical" evidence="1">
    <location>
        <begin position="127"/>
        <end position="147"/>
    </location>
</feature>
<feature type="transmembrane region" description="Helical" evidence="1">
    <location>
        <begin position="355"/>
        <end position="375"/>
    </location>
</feature>
<feature type="transmembrane region" description="Helical" evidence="1">
    <location>
        <begin position="565"/>
        <end position="585"/>
    </location>
</feature>
<evidence type="ECO:0000259" key="2">
    <source>
        <dbReference type="Pfam" id="PF10131"/>
    </source>
</evidence>
<name>A0A420ZD91_UNCK3</name>
<keyword evidence="1" id="KW-0812">Transmembrane</keyword>
<feature type="transmembrane region" description="Helical" evidence="1">
    <location>
        <begin position="71"/>
        <end position="90"/>
    </location>
</feature>